<reference evidence="2" key="2">
    <citation type="submission" date="2015-01" db="EMBL/GenBank/DDBJ databases">
        <title>Evolutionary Origins and Diversification of the Mycorrhizal Mutualists.</title>
        <authorList>
            <consortium name="DOE Joint Genome Institute"/>
            <consortium name="Mycorrhizal Genomics Consortium"/>
            <person name="Kohler A."/>
            <person name="Kuo A."/>
            <person name="Nagy L.G."/>
            <person name="Floudas D."/>
            <person name="Copeland A."/>
            <person name="Barry K.W."/>
            <person name="Cichocki N."/>
            <person name="Veneault-Fourrey C."/>
            <person name="LaButti K."/>
            <person name="Lindquist E.A."/>
            <person name="Lipzen A."/>
            <person name="Lundell T."/>
            <person name="Morin E."/>
            <person name="Murat C."/>
            <person name="Riley R."/>
            <person name="Ohm R."/>
            <person name="Sun H."/>
            <person name="Tunlid A."/>
            <person name="Henrissat B."/>
            <person name="Grigoriev I.V."/>
            <person name="Hibbett D.S."/>
            <person name="Martin F."/>
        </authorList>
    </citation>
    <scope>NUCLEOTIDE SEQUENCE [LARGE SCALE GENOMIC DNA]</scope>
    <source>
        <strain evidence="2">UH-Slu-Lm8-n1</strain>
    </source>
</reference>
<proteinExistence type="predicted"/>
<dbReference type="InParanoid" id="A0A0D0A6Q7"/>
<name>A0A0D0A6Q7_9AGAM</name>
<dbReference type="GO" id="GO:0016787">
    <property type="term" value="F:hydrolase activity"/>
    <property type="evidence" value="ECO:0007669"/>
    <property type="project" value="UniProtKB-KW"/>
</dbReference>
<sequence>MPLRGTGHGKLVGDEAPYFKSLAELDQWASLPHEKLMAVLEYQARPQFAESLNRRGKLLVKKQNSCSFTMPR</sequence>
<dbReference type="EMBL" id="KN835854">
    <property type="protein sequence ID" value="KIK33859.1"/>
    <property type="molecule type" value="Genomic_DNA"/>
</dbReference>
<dbReference type="AlphaFoldDB" id="A0A0D0A6Q7"/>
<dbReference type="OrthoDB" id="3144396at2759"/>
<keyword evidence="2" id="KW-1185">Reference proteome</keyword>
<gene>
    <name evidence="1" type="ORF">CY34DRAFT_813331</name>
</gene>
<protein>
    <submittedName>
        <fullName evidence="1">Glycoside hydrolase family 85 protein</fullName>
    </submittedName>
</protein>
<keyword evidence="1" id="KW-0378">Hydrolase</keyword>
<dbReference type="HOGENOM" id="CLU_2723911_0_0_1"/>
<evidence type="ECO:0000313" key="2">
    <source>
        <dbReference type="Proteomes" id="UP000054485"/>
    </source>
</evidence>
<organism evidence="1 2">
    <name type="scientific">Suillus luteus UH-Slu-Lm8-n1</name>
    <dbReference type="NCBI Taxonomy" id="930992"/>
    <lineage>
        <taxon>Eukaryota</taxon>
        <taxon>Fungi</taxon>
        <taxon>Dikarya</taxon>
        <taxon>Basidiomycota</taxon>
        <taxon>Agaricomycotina</taxon>
        <taxon>Agaricomycetes</taxon>
        <taxon>Agaricomycetidae</taxon>
        <taxon>Boletales</taxon>
        <taxon>Suillineae</taxon>
        <taxon>Suillaceae</taxon>
        <taxon>Suillus</taxon>
    </lineage>
</organism>
<evidence type="ECO:0000313" key="1">
    <source>
        <dbReference type="EMBL" id="KIK33859.1"/>
    </source>
</evidence>
<dbReference type="Proteomes" id="UP000054485">
    <property type="component" value="Unassembled WGS sequence"/>
</dbReference>
<accession>A0A0D0A6Q7</accession>
<reference evidence="1 2" key="1">
    <citation type="submission" date="2014-04" db="EMBL/GenBank/DDBJ databases">
        <authorList>
            <consortium name="DOE Joint Genome Institute"/>
            <person name="Kuo A."/>
            <person name="Ruytinx J."/>
            <person name="Rineau F."/>
            <person name="Colpaert J."/>
            <person name="Kohler A."/>
            <person name="Nagy L.G."/>
            <person name="Floudas D."/>
            <person name="Copeland A."/>
            <person name="Barry K.W."/>
            <person name="Cichocki N."/>
            <person name="Veneault-Fourrey C."/>
            <person name="LaButti K."/>
            <person name="Lindquist E.A."/>
            <person name="Lipzen A."/>
            <person name="Lundell T."/>
            <person name="Morin E."/>
            <person name="Murat C."/>
            <person name="Sun H."/>
            <person name="Tunlid A."/>
            <person name="Henrissat B."/>
            <person name="Grigoriev I.V."/>
            <person name="Hibbett D.S."/>
            <person name="Martin F."/>
            <person name="Nordberg H.P."/>
            <person name="Cantor M.N."/>
            <person name="Hua S.X."/>
        </authorList>
    </citation>
    <scope>NUCLEOTIDE SEQUENCE [LARGE SCALE GENOMIC DNA]</scope>
    <source>
        <strain evidence="1 2">UH-Slu-Lm8-n1</strain>
    </source>
</reference>